<feature type="region of interest" description="Disordered" evidence="1">
    <location>
        <begin position="68"/>
        <end position="98"/>
    </location>
</feature>
<evidence type="ECO:0000256" key="1">
    <source>
        <dbReference type="SAM" id="MobiDB-lite"/>
    </source>
</evidence>
<dbReference type="Proteomes" id="UP001626550">
    <property type="component" value="Unassembled WGS sequence"/>
</dbReference>
<proteinExistence type="predicted"/>
<evidence type="ECO:0008006" key="5">
    <source>
        <dbReference type="Google" id="ProtNLM"/>
    </source>
</evidence>
<name>A0ABD2QEK8_9PLAT</name>
<dbReference type="AlphaFoldDB" id="A0ABD2QEK8"/>
<keyword evidence="2" id="KW-0732">Signal</keyword>
<feature type="chain" id="PRO_5044844426" description="Secreted protein" evidence="2">
    <location>
        <begin position="19"/>
        <end position="146"/>
    </location>
</feature>
<feature type="signal peptide" evidence="2">
    <location>
        <begin position="1"/>
        <end position="18"/>
    </location>
</feature>
<comment type="caution">
    <text evidence="3">The sequence shown here is derived from an EMBL/GenBank/DDBJ whole genome shotgun (WGS) entry which is preliminary data.</text>
</comment>
<dbReference type="EMBL" id="JBJKFK010000310">
    <property type="protein sequence ID" value="KAL3317915.1"/>
    <property type="molecule type" value="Genomic_DNA"/>
</dbReference>
<protein>
    <recommendedName>
        <fullName evidence="5">Secreted protein</fullName>
    </recommendedName>
</protein>
<accession>A0ABD2QEK8</accession>
<evidence type="ECO:0000256" key="2">
    <source>
        <dbReference type="SAM" id="SignalP"/>
    </source>
</evidence>
<sequence>MLRVMLTVLSSITFLVGAEKLHLTGAGALACLCFSFTVAAGWRGGYPWKLVTVAHKCISEKVEPDHPALPVEDAQIEAPKDKETATRSISLPVENDPNLPVSEVPKTTTNVQVSGAAGVLLNDSKLNLCCPQSTLRCMRLEMTSNE</sequence>
<dbReference type="PROSITE" id="PS51257">
    <property type="entry name" value="PROKAR_LIPOPROTEIN"/>
    <property type="match status" value="1"/>
</dbReference>
<keyword evidence="4" id="KW-1185">Reference proteome</keyword>
<organism evidence="3 4">
    <name type="scientific">Cichlidogyrus casuarinus</name>
    <dbReference type="NCBI Taxonomy" id="1844966"/>
    <lineage>
        <taxon>Eukaryota</taxon>
        <taxon>Metazoa</taxon>
        <taxon>Spiralia</taxon>
        <taxon>Lophotrochozoa</taxon>
        <taxon>Platyhelminthes</taxon>
        <taxon>Monogenea</taxon>
        <taxon>Monopisthocotylea</taxon>
        <taxon>Dactylogyridea</taxon>
        <taxon>Ancyrocephalidae</taxon>
        <taxon>Cichlidogyrus</taxon>
    </lineage>
</organism>
<gene>
    <name evidence="3" type="ORF">Ciccas_003422</name>
</gene>
<reference evidence="3 4" key="1">
    <citation type="submission" date="2024-11" db="EMBL/GenBank/DDBJ databases">
        <title>Adaptive evolution of stress response genes in parasites aligns with host niche diversity.</title>
        <authorList>
            <person name="Hahn C."/>
            <person name="Resl P."/>
        </authorList>
    </citation>
    <scope>NUCLEOTIDE SEQUENCE [LARGE SCALE GENOMIC DNA]</scope>
    <source>
        <strain evidence="3">EGGRZ-B1_66</strain>
        <tissue evidence="3">Body</tissue>
    </source>
</reference>
<evidence type="ECO:0000313" key="3">
    <source>
        <dbReference type="EMBL" id="KAL3317915.1"/>
    </source>
</evidence>
<evidence type="ECO:0000313" key="4">
    <source>
        <dbReference type="Proteomes" id="UP001626550"/>
    </source>
</evidence>